<dbReference type="GO" id="GO:0005524">
    <property type="term" value="F:ATP binding"/>
    <property type="evidence" value="ECO:0007669"/>
    <property type="project" value="UniProtKB-UniRule"/>
</dbReference>
<evidence type="ECO:0000256" key="7">
    <source>
        <dbReference type="HAMAP-Rule" id="MF_00534"/>
    </source>
</evidence>
<keyword evidence="7" id="KW-0963">Cytoplasm</keyword>
<dbReference type="STRING" id="392333.SAMN05660860_02341"/>
<dbReference type="EC" id="6.1.1.22" evidence="7"/>
<proteinExistence type="inferred from homology"/>
<dbReference type="EMBL" id="FNGU01000005">
    <property type="protein sequence ID" value="SDM33778.1"/>
    <property type="molecule type" value="Genomic_DNA"/>
</dbReference>
<dbReference type="Gene3D" id="3.30.930.10">
    <property type="entry name" value="Bira Bifunctional Protein, Domain 2"/>
    <property type="match status" value="1"/>
</dbReference>
<comment type="catalytic activity">
    <reaction evidence="7">
        <text>tRNA(Asn) + L-asparagine + ATP = L-asparaginyl-tRNA(Asn) + AMP + diphosphate + H(+)</text>
        <dbReference type="Rhea" id="RHEA:11180"/>
        <dbReference type="Rhea" id="RHEA-COMP:9659"/>
        <dbReference type="Rhea" id="RHEA-COMP:9674"/>
        <dbReference type="ChEBI" id="CHEBI:15378"/>
        <dbReference type="ChEBI" id="CHEBI:30616"/>
        <dbReference type="ChEBI" id="CHEBI:33019"/>
        <dbReference type="ChEBI" id="CHEBI:58048"/>
        <dbReference type="ChEBI" id="CHEBI:78442"/>
        <dbReference type="ChEBI" id="CHEBI:78515"/>
        <dbReference type="ChEBI" id="CHEBI:456215"/>
        <dbReference type="EC" id="6.1.1.22"/>
    </reaction>
</comment>
<dbReference type="PRINTS" id="PR01042">
    <property type="entry name" value="TRNASYNTHASP"/>
</dbReference>
<dbReference type="GO" id="GO:0005737">
    <property type="term" value="C:cytoplasm"/>
    <property type="evidence" value="ECO:0007669"/>
    <property type="project" value="UniProtKB-SubCell"/>
</dbReference>
<organism evidence="9 10">
    <name type="scientific">Geoalkalibacter ferrihydriticus</name>
    <dbReference type="NCBI Taxonomy" id="392333"/>
    <lineage>
        <taxon>Bacteria</taxon>
        <taxon>Pseudomonadati</taxon>
        <taxon>Thermodesulfobacteriota</taxon>
        <taxon>Desulfuromonadia</taxon>
        <taxon>Desulfuromonadales</taxon>
        <taxon>Geoalkalibacteraceae</taxon>
        <taxon>Geoalkalibacter</taxon>
    </lineage>
</organism>
<comment type="subunit">
    <text evidence="7">Homodimer.</text>
</comment>
<dbReference type="HAMAP" id="MF_00534">
    <property type="entry name" value="Asn_tRNA_synth"/>
    <property type="match status" value="1"/>
</dbReference>
<dbReference type="InterPro" id="IPR006195">
    <property type="entry name" value="aa-tRNA-synth_II"/>
</dbReference>
<keyword evidence="2 7" id="KW-0436">Ligase</keyword>
<keyword evidence="6 7" id="KW-0030">Aminoacyl-tRNA synthetase</keyword>
<dbReference type="PROSITE" id="PS50862">
    <property type="entry name" value="AA_TRNA_LIGASE_II"/>
    <property type="match status" value="1"/>
</dbReference>
<dbReference type="SUPFAM" id="SSF55681">
    <property type="entry name" value="Class II aaRS and biotin synthetases"/>
    <property type="match status" value="1"/>
</dbReference>
<dbReference type="InterPro" id="IPR004364">
    <property type="entry name" value="Aa-tRNA-synt_II"/>
</dbReference>
<evidence type="ECO:0000313" key="9">
    <source>
        <dbReference type="EMBL" id="SDM33778.1"/>
    </source>
</evidence>
<keyword evidence="5 7" id="KW-0648">Protein biosynthesis</keyword>
<keyword evidence="3 7" id="KW-0547">Nucleotide-binding</keyword>
<dbReference type="InterPro" id="IPR012340">
    <property type="entry name" value="NA-bd_OB-fold"/>
</dbReference>
<dbReference type="Gene3D" id="2.40.50.140">
    <property type="entry name" value="Nucleic acid-binding proteins"/>
    <property type="match status" value="1"/>
</dbReference>
<feature type="domain" description="Aminoacyl-transfer RNA synthetases class-II family profile" evidence="8">
    <location>
        <begin position="140"/>
        <end position="457"/>
    </location>
</feature>
<evidence type="ECO:0000256" key="3">
    <source>
        <dbReference type="ARBA" id="ARBA00022741"/>
    </source>
</evidence>
<dbReference type="NCBIfam" id="TIGR00457">
    <property type="entry name" value="asnS"/>
    <property type="match status" value="1"/>
</dbReference>
<evidence type="ECO:0000256" key="4">
    <source>
        <dbReference type="ARBA" id="ARBA00022840"/>
    </source>
</evidence>
<evidence type="ECO:0000256" key="5">
    <source>
        <dbReference type="ARBA" id="ARBA00022917"/>
    </source>
</evidence>
<dbReference type="CDD" id="cd00776">
    <property type="entry name" value="AsxRS_core"/>
    <property type="match status" value="1"/>
</dbReference>
<name>A0A1G9SE83_9BACT</name>
<dbReference type="Pfam" id="PF00152">
    <property type="entry name" value="tRNA-synt_2"/>
    <property type="match status" value="1"/>
</dbReference>
<dbReference type="PANTHER" id="PTHR22594:SF34">
    <property type="entry name" value="ASPARAGINE--TRNA LIGASE, MITOCHONDRIAL-RELATED"/>
    <property type="match status" value="1"/>
</dbReference>
<dbReference type="CDD" id="cd04318">
    <property type="entry name" value="EcAsnRS_like_N"/>
    <property type="match status" value="1"/>
</dbReference>
<dbReference type="AlphaFoldDB" id="A0A1G9SE83"/>
<dbReference type="GO" id="GO:0003676">
    <property type="term" value="F:nucleic acid binding"/>
    <property type="evidence" value="ECO:0007669"/>
    <property type="project" value="InterPro"/>
</dbReference>
<evidence type="ECO:0000259" key="8">
    <source>
        <dbReference type="PROSITE" id="PS50862"/>
    </source>
</evidence>
<evidence type="ECO:0000256" key="2">
    <source>
        <dbReference type="ARBA" id="ARBA00022598"/>
    </source>
</evidence>
<protein>
    <recommendedName>
        <fullName evidence="7">Asparagine--tRNA ligase</fullName>
        <ecNumber evidence="7">6.1.1.22</ecNumber>
    </recommendedName>
    <alternativeName>
        <fullName evidence="7">Asparaginyl-tRNA synthetase</fullName>
        <shortName evidence="7">AsnRS</shortName>
    </alternativeName>
</protein>
<dbReference type="Proteomes" id="UP000182146">
    <property type="component" value="Unassembled WGS sequence"/>
</dbReference>
<keyword evidence="4 7" id="KW-0067">ATP-binding</keyword>
<dbReference type="InterPro" id="IPR045864">
    <property type="entry name" value="aa-tRNA-synth_II/BPL/LPL"/>
</dbReference>
<dbReference type="PANTHER" id="PTHR22594">
    <property type="entry name" value="ASPARTYL/LYSYL-TRNA SYNTHETASE"/>
    <property type="match status" value="1"/>
</dbReference>
<dbReference type="InterPro" id="IPR004522">
    <property type="entry name" value="Asn-tRNA-ligase"/>
</dbReference>
<comment type="similarity">
    <text evidence="1 7">Belongs to the class-II aminoacyl-tRNA synthetase family.</text>
</comment>
<sequence length="467" mass="52234">MEEVPMTQGRTRINRALSGEVPPGPLLVKGWVRTVRRTKNLTFVALNDGSCLESLQIVVDTDLPGYAESTNLGTGACVEARGELVASPAAGQPWELHAHELRVLGAADADYPLQKKRHGFEYLRSIAHLRLRSNTFGAVFRVRSALSFAIHRFFQERGFLYVQTPIITANDCEGAGEMFRVSTLDPIDPPRLDGAVDWTRDFFGERTGLTVSGQLQGEAFACAFSDIYTFGPTFRAENSNTSRHAAEFWMIEPEMAFADLAADCRLAADFIQYLCRYALDNCSEDLKFFDNFVEKGLIEKLGSLADAEFQQLTYTDAIKELQASGRTFEFSPVWGSDLQSEHERFLSEQVVKGPLFVTDYPKDIKAFYMRLNDDGKTVAAMDCLVPRVGEIIGGSQREERLDVLAQRMREAGIAPESLGWFLDLRRWGTCPHAGFGLGFERLLMYVTGMTNIRDVIPFPRTPGNARF</sequence>
<dbReference type="Pfam" id="PF01336">
    <property type="entry name" value="tRNA_anti-codon"/>
    <property type="match status" value="1"/>
</dbReference>
<evidence type="ECO:0000313" key="10">
    <source>
        <dbReference type="Proteomes" id="UP000182146"/>
    </source>
</evidence>
<evidence type="ECO:0000256" key="1">
    <source>
        <dbReference type="ARBA" id="ARBA00008226"/>
    </source>
</evidence>
<gene>
    <name evidence="7" type="primary">asnS</name>
    <name evidence="9" type="ORF">SAMN05660860_02341</name>
</gene>
<accession>A0A1G9SE83</accession>
<dbReference type="InterPro" id="IPR002312">
    <property type="entry name" value="Asp/Asn-tRNA-synth_IIb"/>
</dbReference>
<dbReference type="SUPFAM" id="SSF50249">
    <property type="entry name" value="Nucleic acid-binding proteins"/>
    <property type="match status" value="1"/>
</dbReference>
<dbReference type="InterPro" id="IPR004365">
    <property type="entry name" value="NA-bd_OB_tRNA"/>
</dbReference>
<comment type="subcellular location">
    <subcellularLocation>
        <location evidence="7">Cytoplasm</location>
    </subcellularLocation>
</comment>
<evidence type="ECO:0000256" key="6">
    <source>
        <dbReference type="ARBA" id="ARBA00023146"/>
    </source>
</evidence>
<dbReference type="NCBIfam" id="NF003037">
    <property type="entry name" value="PRK03932.1"/>
    <property type="match status" value="1"/>
</dbReference>
<dbReference type="FunFam" id="3.30.930.10:FF:000016">
    <property type="entry name" value="Asparagine--tRNA ligase"/>
    <property type="match status" value="1"/>
</dbReference>
<dbReference type="GO" id="GO:0004816">
    <property type="term" value="F:asparagine-tRNA ligase activity"/>
    <property type="evidence" value="ECO:0007669"/>
    <property type="project" value="UniProtKB-UniRule"/>
</dbReference>
<dbReference type="GO" id="GO:0006421">
    <property type="term" value="P:asparaginyl-tRNA aminoacylation"/>
    <property type="evidence" value="ECO:0007669"/>
    <property type="project" value="UniProtKB-UniRule"/>
</dbReference>
<reference evidence="9 10" key="1">
    <citation type="submission" date="2016-10" db="EMBL/GenBank/DDBJ databases">
        <authorList>
            <person name="de Groot N.N."/>
        </authorList>
    </citation>
    <scope>NUCLEOTIDE SEQUENCE [LARGE SCALE GENOMIC DNA]</scope>
    <source>
        <strain evidence="9 10">DSM 17813</strain>
    </source>
</reference>